<evidence type="ECO:0000259" key="2">
    <source>
        <dbReference type="Pfam" id="PF09851"/>
    </source>
</evidence>
<accession>U4KNC5</accession>
<keyword evidence="1" id="KW-1133">Transmembrane helix</keyword>
<evidence type="ECO:0000313" key="3">
    <source>
        <dbReference type="EMBL" id="CCV63680.1"/>
    </source>
</evidence>
<feature type="domain" description="SHOCT" evidence="2">
    <location>
        <begin position="135"/>
        <end position="160"/>
    </location>
</feature>
<keyword evidence="1" id="KW-0812">Transmembrane</keyword>
<evidence type="ECO:0000313" key="4">
    <source>
        <dbReference type="Proteomes" id="UP000032740"/>
    </source>
</evidence>
<dbReference type="Pfam" id="PF09851">
    <property type="entry name" value="SHOCT"/>
    <property type="match status" value="1"/>
</dbReference>
<dbReference type="STRING" id="1318466.BN85401030"/>
<feature type="transmembrane region" description="Helical" evidence="1">
    <location>
        <begin position="99"/>
        <end position="117"/>
    </location>
</feature>
<evidence type="ECO:0000256" key="1">
    <source>
        <dbReference type="SAM" id="Phobius"/>
    </source>
</evidence>
<feature type="transmembrane region" description="Helical" evidence="1">
    <location>
        <begin position="12"/>
        <end position="35"/>
    </location>
</feature>
<dbReference type="RefSeq" id="WP_026654439.1">
    <property type="nucleotide sequence ID" value="NC_022538.1"/>
</dbReference>
<proteinExistence type="predicted"/>
<dbReference type="EMBL" id="FO681347">
    <property type="protein sequence ID" value="CCV63680.1"/>
    <property type="molecule type" value="Genomic_DNA"/>
</dbReference>
<dbReference type="Proteomes" id="UP000032740">
    <property type="component" value="Chromosome"/>
</dbReference>
<dbReference type="InterPro" id="IPR018649">
    <property type="entry name" value="SHOCT"/>
</dbReference>
<keyword evidence="4" id="KW-1185">Reference proteome</keyword>
<dbReference type="OrthoDB" id="5607912at2"/>
<gene>
    <name evidence="3" type="ORF">BN85401030</name>
</gene>
<feature type="transmembrane region" description="Helical" evidence="1">
    <location>
        <begin position="72"/>
        <end position="93"/>
    </location>
</feature>
<name>U4KNC5_ALTPJ</name>
<dbReference type="HOGENOM" id="CLU_1615415_0_0_14"/>
<sequence length="164" mass="17922">MSKELKYGNVVQILTIIDTSITGLITLIGFINVLSHIGSSNSNIEELLSIIIPLGIVSAFKIVAITKVRTSVGWNIFILVISSIQVIVMLFTLHAVAYLILYMGLSIALIVLTALVLTNANKTSTTSGNLSLESRLNNLKSLYDQGLISLDEYTQRRQDLINSI</sequence>
<keyword evidence="1" id="KW-0472">Membrane</keyword>
<feature type="transmembrane region" description="Helical" evidence="1">
    <location>
        <begin position="47"/>
        <end position="65"/>
    </location>
</feature>
<reference evidence="3 4" key="1">
    <citation type="journal article" date="2013" name="J. Mol. Microbiol. Biotechnol.">
        <title>Analysis of the Complete Genomes of Acholeplasma brassicae , A. palmae and A. laidlawii and Their Comparison to the Obligate Parasites from ' Candidatus Phytoplasma'.</title>
        <authorList>
            <person name="Kube M."/>
            <person name="Siewert C."/>
            <person name="Migdoll A.M."/>
            <person name="Duduk B."/>
            <person name="Holz S."/>
            <person name="Rabus R."/>
            <person name="Seemuller E."/>
            <person name="Mitrovic J."/>
            <person name="Muller I."/>
            <person name="Buttner C."/>
            <person name="Reinhardt R."/>
        </authorList>
    </citation>
    <scope>NUCLEOTIDE SEQUENCE [LARGE SCALE GENOMIC DNA]</scope>
    <source>
        <strain evidence="3 4">J233</strain>
    </source>
</reference>
<dbReference type="AlphaFoldDB" id="U4KNC5"/>
<protein>
    <recommendedName>
        <fullName evidence="2">SHOCT domain-containing protein</fullName>
    </recommendedName>
</protein>
<organism evidence="3 4">
    <name type="scientific">Alteracholeplasma palmae (strain ATCC 49389 / J233)</name>
    <name type="common">Acholeplasma palmae</name>
    <dbReference type="NCBI Taxonomy" id="1318466"/>
    <lineage>
        <taxon>Bacteria</taxon>
        <taxon>Bacillati</taxon>
        <taxon>Mycoplasmatota</taxon>
        <taxon>Mollicutes</taxon>
        <taxon>Acholeplasmatales</taxon>
        <taxon>Acholeplasmataceae</taxon>
        <taxon>Acholeplasma</taxon>
    </lineage>
</organism>
<dbReference type="KEGG" id="apal:BN85401030"/>